<organism evidence="1 2">
    <name type="scientific">Methylobacterium aerolatum</name>
    <dbReference type="NCBI Taxonomy" id="418708"/>
    <lineage>
        <taxon>Bacteria</taxon>
        <taxon>Pseudomonadati</taxon>
        <taxon>Pseudomonadota</taxon>
        <taxon>Alphaproteobacteria</taxon>
        <taxon>Hyphomicrobiales</taxon>
        <taxon>Methylobacteriaceae</taxon>
        <taxon>Methylobacterium</taxon>
    </lineage>
</organism>
<proteinExistence type="predicted"/>
<accession>A0ABU0I2K7</accession>
<dbReference type="EMBL" id="JAUSVP010000011">
    <property type="protein sequence ID" value="MDQ0448834.1"/>
    <property type="molecule type" value="Genomic_DNA"/>
</dbReference>
<protein>
    <submittedName>
        <fullName evidence="1">Uncharacterized protein</fullName>
    </submittedName>
</protein>
<gene>
    <name evidence="1" type="ORF">QO012_003346</name>
</gene>
<dbReference type="RefSeq" id="WP_238202014.1">
    <property type="nucleotide sequence ID" value="NZ_BPQE01000008.1"/>
</dbReference>
<reference evidence="1 2" key="1">
    <citation type="submission" date="2023-07" db="EMBL/GenBank/DDBJ databases">
        <title>Genomic Encyclopedia of Type Strains, Phase IV (KMG-IV): sequencing the most valuable type-strain genomes for metagenomic binning, comparative biology and taxonomic classification.</title>
        <authorList>
            <person name="Goeker M."/>
        </authorList>
    </citation>
    <scope>NUCLEOTIDE SEQUENCE [LARGE SCALE GENOMIC DNA]</scope>
    <source>
        <strain evidence="1 2">DSM 19013</strain>
    </source>
</reference>
<keyword evidence="2" id="KW-1185">Reference proteome</keyword>
<comment type="caution">
    <text evidence="1">The sequence shown here is derived from an EMBL/GenBank/DDBJ whole genome shotgun (WGS) entry which is preliminary data.</text>
</comment>
<evidence type="ECO:0000313" key="2">
    <source>
        <dbReference type="Proteomes" id="UP001231124"/>
    </source>
</evidence>
<sequence length="139" mass="15922">MSDIHASVLRFREFLNASKPIAEAAADGGKDYLLDDWLQANWEVMVEARTEKYILHYGEGADCNGTSCRVWLPEILPTHQIACRDLTSGLQHKFIKFIRWDGQKYSEDTPLTHILCNYDPLVVLVIEQVELILVECEPM</sequence>
<name>A0ABU0I2K7_9HYPH</name>
<dbReference type="Proteomes" id="UP001231124">
    <property type="component" value="Unassembled WGS sequence"/>
</dbReference>
<evidence type="ECO:0000313" key="1">
    <source>
        <dbReference type="EMBL" id="MDQ0448834.1"/>
    </source>
</evidence>